<gene>
    <name evidence="1" type="ORF">F3Y22_tig00112000pilonHSYRG00202</name>
</gene>
<dbReference type="EMBL" id="VEPZ02001484">
    <property type="protein sequence ID" value="KAE8671015.1"/>
    <property type="molecule type" value="Genomic_DNA"/>
</dbReference>
<dbReference type="Proteomes" id="UP000436088">
    <property type="component" value="Unassembled WGS sequence"/>
</dbReference>
<comment type="caution">
    <text evidence="1">The sequence shown here is derived from an EMBL/GenBank/DDBJ whole genome shotgun (WGS) entry which is preliminary data.</text>
</comment>
<keyword evidence="2" id="KW-1185">Reference proteome</keyword>
<evidence type="ECO:0000313" key="2">
    <source>
        <dbReference type="Proteomes" id="UP000436088"/>
    </source>
</evidence>
<name>A0A6A2XW32_HIBSY</name>
<protein>
    <submittedName>
        <fullName evidence="1">Uncharacterized protein</fullName>
    </submittedName>
</protein>
<dbReference type="AlphaFoldDB" id="A0A6A2XW32"/>
<proteinExistence type="predicted"/>
<reference evidence="1" key="1">
    <citation type="submission" date="2019-09" db="EMBL/GenBank/DDBJ databases">
        <title>Draft genome information of white flower Hibiscus syriacus.</title>
        <authorList>
            <person name="Kim Y.-M."/>
        </authorList>
    </citation>
    <scope>NUCLEOTIDE SEQUENCE [LARGE SCALE GENOMIC DNA]</scope>
    <source>
        <strain evidence="1">YM2019G1</strain>
    </source>
</reference>
<evidence type="ECO:0000313" key="1">
    <source>
        <dbReference type="EMBL" id="KAE8671015.1"/>
    </source>
</evidence>
<organism evidence="1 2">
    <name type="scientific">Hibiscus syriacus</name>
    <name type="common">Rose of Sharon</name>
    <dbReference type="NCBI Taxonomy" id="106335"/>
    <lineage>
        <taxon>Eukaryota</taxon>
        <taxon>Viridiplantae</taxon>
        <taxon>Streptophyta</taxon>
        <taxon>Embryophyta</taxon>
        <taxon>Tracheophyta</taxon>
        <taxon>Spermatophyta</taxon>
        <taxon>Magnoliopsida</taxon>
        <taxon>eudicotyledons</taxon>
        <taxon>Gunneridae</taxon>
        <taxon>Pentapetalae</taxon>
        <taxon>rosids</taxon>
        <taxon>malvids</taxon>
        <taxon>Malvales</taxon>
        <taxon>Malvaceae</taxon>
        <taxon>Malvoideae</taxon>
        <taxon>Hibiscus</taxon>
    </lineage>
</organism>
<sequence>MTAGGLSSGNLHETGGKFSITSMPMKRVLMIKPEKLKKGNIWSKDCVPSPDSWLAQEDAVLWVDIVIQFIVVTCEGFRELIQRHVLAAPDSSRNEKISYAGSGKALLKVTEDNMRMLLNFAAAQPDHELLLQKHFTALLSSVWRVTRCPEHRQNVSSSRNGVRLGGMFLSPFIGNTPQRSSQDMTPRMTFSNLQECSKLLSAAFHDASDRQWNEAVSLSDRENSQAIEESLEITLEIVREIDGSMISFPPVMNLSIYGPNTVTSTNKSAGEDPHLKASNVLAENRFRAAGMAGVEGGLHWASAAFPANDPKSRSGQKLQSLGKHKLSVSDITRPKSKLKKASMEHGDVSNLLFEQVFQQAGRIAPSDPNLRCDPALVNNDDGWVDGVDINFSSSMDEAFASELEGFDVIPHNYTHGFISGLDDCSILPDYTDIG</sequence>
<accession>A0A6A2XW32</accession>